<feature type="compositionally biased region" description="Basic and acidic residues" evidence="1">
    <location>
        <begin position="76"/>
        <end position="91"/>
    </location>
</feature>
<feature type="region of interest" description="Disordered" evidence="1">
    <location>
        <begin position="64"/>
        <end position="101"/>
    </location>
</feature>
<evidence type="ECO:0000313" key="2">
    <source>
        <dbReference type="EMBL" id="KAK9014859.1"/>
    </source>
</evidence>
<dbReference type="Proteomes" id="UP001396334">
    <property type="component" value="Unassembled WGS sequence"/>
</dbReference>
<proteinExistence type="predicted"/>
<dbReference type="EMBL" id="JBBPBN010000021">
    <property type="protein sequence ID" value="KAK9014859.1"/>
    <property type="molecule type" value="Genomic_DNA"/>
</dbReference>
<organism evidence="2 3">
    <name type="scientific">Hibiscus sabdariffa</name>
    <name type="common">roselle</name>
    <dbReference type="NCBI Taxonomy" id="183260"/>
    <lineage>
        <taxon>Eukaryota</taxon>
        <taxon>Viridiplantae</taxon>
        <taxon>Streptophyta</taxon>
        <taxon>Embryophyta</taxon>
        <taxon>Tracheophyta</taxon>
        <taxon>Spermatophyta</taxon>
        <taxon>Magnoliopsida</taxon>
        <taxon>eudicotyledons</taxon>
        <taxon>Gunneridae</taxon>
        <taxon>Pentapetalae</taxon>
        <taxon>rosids</taxon>
        <taxon>malvids</taxon>
        <taxon>Malvales</taxon>
        <taxon>Malvaceae</taxon>
        <taxon>Malvoideae</taxon>
        <taxon>Hibiscus</taxon>
    </lineage>
</organism>
<sequence length="158" mass="18177">MLSVLSLVRGHEPCKLEKYACAVFHNTLMEMADVKALVRTRRRPWPIWWTPNYYLLDPEVVKKATSSPDVTSAIDKLTERGESSDKSRKPFDVALSPEQGEKCPHPLRLSRQSLNQSGNDAIRYRPWNQSTPVYLRLRNSSKFLAERCLYLVGFHCLA</sequence>
<protein>
    <submittedName>
        <fullName evidence="2">Uncharacterized protein</fullName>
    </submittedName>
</protein>
<keyword evidence="3" id="KW-1185">Reference proteome</keyword>
<evidence type="ECO:0000256" key="1">
    <source>
        <dbReference type="SAM" id="MobiDB-lite"/>
    </source>
</evidence>
<name>A0ABR2RQ20_9ROSI</name>
<comment type="caution">
    <text evidence="2">The sequence shown here is derived from an EMBL/GenBank/DDBJ whole genome shotgun (WGS) entry which is preliminary data.</text>
</comment>
<evidence type="ECO:0000313" key="3">
    <source>
        <dbReference type="Proteomes" id="UP001396334"/>
    </source>
</evidence>
<gene>
    <name evidence="2" type="ORF">V6N11_005997</name>
</gene>
<reference evidence="2 3" key="1">
    <citation type="journal article" date="2024" name="G3 (Bethesda)">
        <title>Genome assembly of Hibiscus sabdariffa L. provides insights into metabolisms of medicinal natural products.</title>
        <authorList>
            <person name="Kim T."/>
        </authorList>
    </citation>
    <scope>NUCLEOTIDE SEQUENCE [LARGE SCALE GENOMIC DNA]</scope>
    <source>
        <strain evidence="2">TK-2024</strain>
        <tissue evidence="2">Old leaves</tissue>
    </source>
</reference>
<accession>A0ABR2RQ20</accession>